<dbReference type="InterPro" id="IPR038050">
    <property type="entry name" value="Neuro_actylchol_rec"/>
</dbReference>
<evidence type="ECO:0008006" key="5">
    <source>
        <dbReference type="Google" id="ProtNLM"/>
    </source>
</evidence>
<evidence type="ECO:0000313" key="3">
    <source>
        <dbReference type="EMBL" id="VEL35396.1"/>
    </source>
</evidence>
<dbReference type="GO" id="GO:0006811">
    <property type="term" value="P:monoatomic ion transport"/>
    <property type="evidence" value="ECO:0007669"/>
    <property type="project" value="InterPro"/>
</dbReference>
<dbReference type="GO" id="GO:0016020">
    <property type="term" value="C:membrane"/>
    <property type="evidence" value="ECO:0007669"/>
    <property type="project" value="InterPro"/>
</dbReference>
<dbReference type="EMBL" id="CAAALY010249729">
    <property type="protein sequence ID" value="VEL35396.1"/>
    <property type="molecule type" value="Genomic_DNA"/>
</dbReference>
<dbReference type="OrthoDB" id="8890589at2759"/>
<organism evidence="3 4">
    <name type="scientific">Protopolystoma xenopodis</name>
    <dbReference type="NCBI Taxonomy" id="117903"/>
    <lineage>
        <taxon>Eukaryota</taxon>
        <taxon>Metazoa</taxon>
        <taxon>Spiralia</taxon>
        <taxon>Lophotrochozoa</taxon>
        <taxon>Platyhelminthes</taxon>
        <taxon>Monogenea</taxon>
        <taxon>Polyopisthocotylea</taxon>
        <taxon>Polystomatidea</taxon>
        <taxon>Polystomatidae</taxon>
        <taxon>Protopolystoma</taxon>
    </lineage>
</organism>
<evidence type="ECO:0000256" key="2">
    <source>
        <dbReference type="SAM" id="Phobius"/>
    </source>
</evidence>
<reference evidence="3" key="1">
    <citation type="submission" date="2018-11" db="EMBL/GenBank/DDBJ databases">
        <authorList>
            <consortium name="Pathogen Informatics"/>
        </authorList>
    </citation>
    <scope>NUCLEOTIDE SEQUENCE</scope>
</reference>
<keyword evidence="2" id="KW-0472">Membrane</keyword>
<keyword evidence="2" id="KW-0812">Transmembrane</keyword>
<dbReference type="InterPro" id="IPR036719">
    <property type="entry name" value="Neuro-gated_channel_TM_sf"/>
</dbReference>
<proteinExistence type="predicted"/>
<comment type="caution">
    <text evidence="3">The sequence shown here is derived from an EMBL/GenBank/DDBJ whole genome shotgun (WGS) entry which is preliminary data.</text>
</comment>
<feature type="transmembrane region" description="Helical" evidence="2">
    <location>
        <begin position="189"/>
        <end position="209"/>
    </location>
</feature>
<name>A0A448XF98_9PLAT</name>
<dbReference type="Gene3D" id="1.20.58.390">
    <property type="entry name" value="Neurotransmitter-gated ion-channel transmembrane domain"/>
    <property type="match status" value="1"/>
</dbReference>
<accession>A0A448XF98</accession>
<feature type="region of interest" description="Disordered" evidence="1">
    <location>
        <begin position="112"/>
        <end position="132"/>
    </location>
</feature>
<protein>
    <recommendedName>
        <fullName evidence="5">Neurotransmitter-gated ion-channel transmembrane domain-containing protein</fullName>
    </recommendedName>
</protein>
<dbReference type="AlphaFoldDB" id="A0A448XF98"/>
<keyword evidence="4" id="KW-1185">Reference proteome</keyword>
<dbReference type="SUPFAM" id="SSF90112">
    <property type="entry name" value="Neurotransmitter-gated ion-channel transmembrane pore"/>
    <property type="match status" value="1"/>
</dbReference>
<keyword evidence="2" id="KW-1133">Transmembrane helix</keyword>
<evidence type="ECO:0000256" key="1">
    <source>
        <dbReference type="SAM" id="MobiDB-lite"/>
    </source>
</evidence>
<gene>
    <name evidence="3" type="ORF">PXEA_LOCUS28836</name>
</gene>
<dbReference type="Proteomes" id="UP000784294">
    <property type="component" value="Unassembled WGS sequence"/>
</dbReference>
<sequence length="219" mass="24248">MTGKTGVPTGRCRQIGNKFGSMPTAQLNSLHSTVSMRKPRTKDRIRVFREATELSSTPLSAGGPTNASAKEAVINPRASHHSANRFPDAEGCHCRPTVHNSCRSIATTTHHKSAERAFRRKNTNRNDVGSPQQQCRLSDVLSHKKNCLAGHLLPPQLPQPLPLPLIESTPMLARPGPASDSEIDAYSRFVFPASFLLFNCIYWLYYLVLADDYPDIEKI</sequence>
<evidence type="ECO:0000313" key="4">
    <source>
        <dbReference type="Proteomes" id="UP000784294"/>
    </source>
</evidence>